<protein>
    <submittedName>
        <fullName evidence="3">AraC-like ligand binding domain-containing protein</fullName>
    </submittedName>
</protein>
<evidence type="ECO:0000313" key="4">
    <source>
        <dbReference type="Proteomes" id="UP000320300"/>
    </source>
</evidence>
<evidence type="ECO:0000256" key="1">
    <source>
        <dbReference type="ARBA" id="ARBA00023125"/>
    </source>
</evidence>
<accession>A0A521FK88</accession>
<keyword evidence="4" id="KW-1185">Reference proteome</keyword>
<dbReference type="InterPro" id="IPR003313">
    <property type="entry name" value="AraC-bd"/>
</dbReference>
<dbReference type="GO" id="GO:0003677">
    <property type="term" value="F:DNA binding"/>
    <property type="evidence" value="ECO:0007669"/>
    <property type="project" value="UniProtKB-KW"/>
</dbReference>
<gene>
    <name evidence="3" type="ORF">SAMN06265348_113115</name>
</gene>
<sequence>MCVKQNLYYPFEILYKEVDQCSKQGYSQNFFELVYVVEGSGVQHINNNVFNYATGHLLLIHRKTLILLKSIQKPAFCLFFSTTSISNLILLEL</sequence>
<dbReference type="Proteomes" id="UP000320300">
    <property type="component" value="Unassembled WGS sequence"/>
</dbReference>
<evidence type="ECO:0000313" key="3">
    <source>
        <dbReference type="EMBL" id="SMO96546.1"/>
    </source>
</evidence>
<dbReference type="EMBL" id="FXTN01000013">
    <property type="protein sequence ID" value="SMO96546.1"/>
    <property type="molecule type" value="Genomic_DNA"/>
</dbReference>
<proteinExistence type="predicted"/>
<reference evidence="3 4" key="1">
    <citation type="submission" date="2017-05" db="EMBL/GenBank/DDBJ databases">
        <authorList>
            <person name="Varghese N."/>
            <person name="Submissions S."/>
        </authorList>
    </citation>
    <scope>NUCLEOTIDE SEQUENCE [LARGE SCALE GENOMIC DNA]</scope>
    <source>
        <strain evidence="3 4">DSM 19036</strain>
    </source>
</reference>
<name>A0A521FK88_9SPHI</name>
<dbReference type="AlphaFoldDB" id="A0A521FK88"/>
<dbReference type="Pfam" id="PF02311">
    <property type="entry name" value="AraC_binding"/>
    <property type="match status" value="1"/>
</dbReference>
<feature type="domain" description="AraC-type arabinose-binding/dimerisation" evidence="2">
    <location>
        <begin position="29"/>
        <end position="70"/>
    </location>
</feature>
<keyword evidence="1" id="KW-0238">DNA-binding</keyword>
<organism evidence="3 4">
    <name type="scientific">Pedobacter westerhofensis</name>
    <dbReference type="NCBI Taxonomy" id="425512"/>
    <lineage>
        <taxon>Bacteria</taxon>
        <taxon>Pseudomonadati</taxon>
        <taxon>Bacteroidota</taxon>
        <taxon>Sphingobacteriia</taxon>
        <taxon>Sphingobacteriales</taxon>
        <taxon>Sphingobacteriaceae</taxon>
        <taxon>Pedobacter</taxon>
    </lineage>
</organism>
<dbReference type="GO" id="GO:0006355">
    <property type="term" value="P:regulation of DNA-templated transcription"/>
    <property type="evidence" value="ECO:0007669"/>
    <property type="project" value="InterPro"/>
</dbReference>
<evidence type="ECO:0000259" key="2">
    <source>
        <dbReference type="Pfam" id="PF02311"/>
    </source>
</evidence>